<feature type="transmembrane region" description="Helical" evidence="6">
    <location>
        <begin position="185"/>
        <end position="206"/>
    </location>
</feature>
<dbReference type="SUPFAM" id="SSF52743">
    <property type="entry name" value="Subtilisin-like"/>
    <property type="match status" value="1"/>
</dbReference>
<keyword evidence="6" id="KW-1133">Transmembrane helix</keyword>
<dbReference type="PROSITE" id="PS51892">
    <property type="entry name" value="SUBTILASE"/>
    <property type="match status" value="1"/>
</dbReference>
<evidence type="ECO:0000313" key="9">
    <source>
        <dbReference type="Proteomes" id="UP000649739"/>
    </source>
</evidence>
<dbReference type="EMBL" id="BMQB01000004">
    <property type="protein sequence ID" value="GGJ91052.1"/>
    <property type="molecule type" value="Genomic_DNA"/>
</dbReference>
<name>A0A8J3B2N1_9ACTN</name>
<sequence length="780" mass="78043">MNAPWPAHPQPPYLAPPPPPTGKAAGIVGIVLVGLWSAAVAAGGQLTGWVVDQFRLATGGALPHWLWTAGALGTALLVGLPALLLAVAARPGWARYTGRLWLAAAGLLAWLGPARLVPPAENERYLLLLALLAGLAALAGRLVDRRVDAPPAPRGALPLGAAAGAVVLLPWLWLGAAGGPLETALAALAALAVGALAAVLLGRGFRAAYPVAGRLRRTLALGPIAGVALLLLGAGTGPAGPHLAVLLVLGAAGFAAAALGGGAAAGALVALAAFGPLAGVDGEEVTLLLLDRDVPYWTLIGTLLAVGAAWLVGAACAALARPTGPGRVTAGIALVATLLAGTAVYAAAGQPGFFGDRLFVVLRDQAAPAAPAAPPGLPGHAARTGAVYAGLVAHAERTQAGLRAYLADRGLRYTPYYLVNAIEVDAGPALRPLLERRSDVARVLFSPRLRPLPAPVPTNRGEDAAPVGVPWNIRLIGADRVWRTGVTGVGITVGTSDSGVDGRHPRLSNTFRGGDDSWYDPWNGSRSPTDRGGHGTHTLGTAVGAGGIGVAPGAGWVGCVNLDRNLGNPARYLDCLQFMLAPFPPGGDPFRDGRPARASHVLTNSWGCPAAEGCDTASLAPAIAAFRAAGVFFAAAAGNEGPGCATIDDPPAPYPDAFTVGAVDAGRAVTSFSSRGPTPAGAVKPDVVAPGADILSAVPGGTYTRNDGTSMATPHVAGVVALVWSANPRLVGDVAGTRELLRRTASRDVRAGVTCGGDPANATGAGLVDAAAAVAAARAG</sequence>
<gene>
    <name evidence="8" type="ORF">GCM10010123_21130</name>
</gene>
<dbReference type="InterPro" id="IPR036852">
    <property type="entry name" value="Peptidase_S8/S53_dom_sf"/>
</dbReference>
<reference evidence="8" key="2">
    <citation type="submission" date="2020-09" db="EMBL/GenBank/DDBJ databases">
        <authorList>
            <person name="Sun Q."/>
            <person name="Ohkuma M."/>
        </authorList>
    </citation>
    <scope>NUCLEOTIDE SEQUENCE</scope>
    <source>
        <strain evidence="8">JCM 3090</strain>
    </source>
</reference>
<protein>
    <recommendedName>
        <fullName evidence="7">Peptidase S8/S53 domain-containing protein</fullName>
    </recommendedName>
</protein>
<dbReference type="InterPro" id="IPR051048">
    <property type="entry name" value="Peptidase_S8/S53_subtilisin"/>
</dbReference>
<dbReference type="PANTHER" id="PTHR43399">
    <property type="entry name" value="SUBTILISIN-RELATED"/>
    <property type="match status" value="1"/>
</dbReference>
<evidence type="ECO:0000256" key="3">
    <source>
        <dbReference type="ARBA" id="ARBA00022801"/>
    </source>
</evidence>
<dbReference type="InterPro" id="IPR015500">
    <property type="entry name" value="Peptidase_S8_subtilisin-rel"/>
</dbReference>
<proteinExistence type="inferred from homology"/>
<feature type="transmembrane region" description="Helical" evidence="6">
    <location>
        <begin position="243"/>
        <end position="275"/>
    </location>
</feature>
<feature type="active site" description="Charge relay system" evidence="5">
    <location>
        <position position="497"/>
    </location>
</feature>
<dbReference type="Proteomes" id="UP000649739">
    <property type="component" value="Unassembled WGS sequence"/>
</dbReference>
<evidence type="ECO:0000256" key="6">
    <source>
        <dbReference type="SAM" id="Phobius"/>
    </source>
</evidence>
<evidence type="ECO:0000259" key="7">
    <source>
        <dbReference type="Pfam" id="PF00082"/>
    </source>
</evidence>
<reference evidence="8" key="1">
    <citation type="journal article" date="2014" name="Int. J. Syst. Evol. Microbiol.">
        <title>Complete genome sequence of Corynebacterium casei LMG S-19264T (=DSM 44701T), isolated from a smear-ripened cheese.</title>
        <authorList>
            <consortium name="US DOE Joint Genome Institute (JGI-PGF)"/>
            <person name="Walter F."/>
            <person name="Albersmeier A."/>
            <person name="Kalinowski J."/>
            <person name="Ruckert C."/>
        </authorList>
    </citation>
    <scope>NUCLEOTIDE SEQUENCE</scope>
    <source>
        <strain evidence="8">JCM 3090</strain>
    </source>
</reference>
<evidence type="ECO:0000256" key="2">
    <source>
        <dbReference type="ARBA" id="ARBA00022670"/>
    </source>
</evidence>
<dbReference type="InterPro" id="IPR000209">
    <property type="entry name" value="Peptidase_S8/S53_dom"/>
</dbReference>
<feature type="active site" description="Charge relay system" evidence="5">
    <location>
        <position position="534"/>
    </location>
</feature>
<dbReference type="RefSeq" id="WP_268244832.1">
    <property type="nucleotide sequence ID" value="NZ_BMQB01000004.1"/>
</dbReference>
<evidence type="ECO:0000256" key="5">
    <source>
        <dbReference type="PROSITE-ProRule" id="PRU01240"/>
    </source>
</evidence>
<dbReference type="PROSITE" id="PS00138">
    <property type="entry name" value="SUBTILASE_SER"/>
    <property type="match status" value="1"/>
</dbReference>
<feature type="transmembrane region" description="Helical" evidence="6">
    <location>
        <begin position="296"/>
        <end position="320"/>
    </location>
</feature>
<comment type="similarity">
    <text evidence="1 5">Belongs to the peptidase S8 family.</text>
</comment>
<keyword evidence="6" id="KW-0472">Membrane</keyword>
<evidence type="ECO:0000313" key="8">
    <source>
        <dbReference type="EMBL" id="GGJ91052.1"/>
    </source>
</evidence>
<keyword evidence="9" id="KW-1185">Reference proteome</keyword>
<dbReference type="GO" id="GO:0006508">
    <property type="term" value="P:proteolysis"/>
    <property type="evidence" value="ECO:0007669"/>
    <property type="project" value="UniProtKB-KW"/>
</dbReference>
<dbReference type="Gene3D" id="3.40.50.200">
    <property type="entry name" value="Peptidase S8/S53 domain"/>
    <property type="match status" value="1"/>
</dbReference>
<organism evidence="8 9">
    <name type="scientific">Pilimelia anulata</name>
    <dbReference type="NCBI Taxonomy" id="53371"/>
    <lineage>
        <taxon>Bacteria</taxon>
        <taxon>Bacillati</taxon>
        <taxon>Actinomycetota</taxon>
        <taxon>Actinomycetes</taxon>
        <taxon>Micromonosporales</taxon>
        <taxon>Micromonosporaceae</taxon>
        <taxon>Pilimelia</taxon>
    </lineage>
</organism>
<feature type="transmembrane region" description="Helical" evidence="6">
    <location>
        <begin position="218"/>
        <end position="237"/>
    </location>
</feature>
<accession>A0A8J3B2N1</accession>
<feature type="transmembrane region" description="Helical" evidence="6">
    <location>
        <begin position="326"/>
        <end position="348"/>
    </location>
</feature>
<keyword evidence="3 5" id="KW-0378">Hydrolase</keyword>
<feature type="transmembrane region" description="Helical" evidence="6">
    <location>
        <begin position="24"/>
        <end position="44"/>
    </location>
</feature>
<keyword evidence="6" id="KW-0812">Transmembrane</keyword>
<dbReference type="AlphaFoldDB" id="A0A8J3B2N1"/>
<comment type="caution">
    <text evidence="8">The sequence shown here is derived from an EMBL/GenBank/DDBJ whole genome shotgun (WGS) entry which is preliminary data.</text>
</comment>
<dbReference type="GO" id="GO:0004252">
    <property type="term" value="F:serine-type endopeptidase activity"/>
    <property type="evidence" value="ECO:0007669"/>
    <property type="project" value="UniProtKB-UniRule"/>
</dbReference>
<evidence type="ECO:0000256" key="1">
    <source>
        <dbReference type="ARBA" id="ARBA00011073"/>
    </source>
</evidence>
<dbReference type="PANTHER" id="PTHR43399:SF4">
    <property type="entry name" value="CELL WALL-ASSOCIATED PROTEASE"/>
    <property type="match status" value="1"/>
</dbReference>
<keyword evidence="4 5" id="KW-0720">Serine protease</keyword>
<dbReference type="PRINTS" id="PR00723">
    <property type="entry name" value="SUBTILISIN"/>
</dbReference>
<evidence type="ECO:0000256" key="4">
    <source>
        <dbReference type="ARBA" id="ARBA00022825"/>
    </source>
</evidence>
<feature type="transmembrane region" description="Helical" evidence="6">
    <location>
        <begin position="155"/>
        <end position="173"/>
    </location>
</feature>
<feature type="transmembrane region" description="Helical" evidence="6">
    <location>
        <begin position="64"/>
        <end position="88"/>
    </location>
</feature>
<feature type="transmembrane region" description="Helical" evidence="6">
    <location>
        <begin position="124"/>
        <end position="143"/>
    </location>
</feature>
<dbReference type="Pfam" id="PF00082">
    <property type="entry name" value="Peptidase_S8"/>
    <property type="match status" value="1"/>
</dbReference>
<keyword evidence="2 5" id="KW-0645">Protease</keyword>
<feature type="active site" description="Charge relay system" evidence="5">
    <location>
        <position position="710"/>
    </location>
</feature>
<feature type="domain" description="Peptidase S8/S53" evidence="7">
    <location>
        <begin position="489"/>
        <end position="747"/>
    </location>
</feature>
<dbReference type="InterPro" id="IPR023828">
    <property type="entry name" value="Peptidase_S8_Ser-AS"/>
</dbReference>
<feature type="transmembrane region" description="Helical" evidence="6">
    <location>
        <begin position="100"/>
        <end position="118"/>
    </location>
</feature>